<protein>
    <submittedName>
        <fullName evidence="1">Sucrase ferredoxin</fullName>
    </submittedName>
</protein>
<accession>A0A3N0DVN5</accession>
<dbReference type="AlphaFoldDB" id="A0A3N0DVN5"/>
<dbReference type="OrthoDB" id="3399139at2"/>
<sequence>MIVPPCSDASLAADEPLIGSAPDAIAWVCLEQNGPWGAKAFTDSHLDAEVGRSIEAAAAEHGVRPSLVRRPGRHADPGTAEHRAVLIAYTYPGRTWLLTGTVTDPAALLDLDWAALAAGDLETTRASLPGLSVAPDPVLLVCTNGTRDTCCARLGRPIALTAAGIDPEHVWEVTHTSGHRLAATTVLLPSGVLHGRVLNGTGLLTAARRGQLTLEGYRGRSSYSPGAQVAEDHVRRTEGVLGLDDLEVVPEVDAWRVRHRDGRSWWVAVSSAESGERPESCGKESKPVKRFEARIVR</sequence>
<dbReference type="EMBL" id="RJSG01000002">
    <property type="protein sequence ID" value="RNL79621.1"/>
    <property type="molecule type" value="Genomic_DNA"/>
</dbReference>
<evidence type="ECO:0000313" key="2">
    <source>
        <dbReference type="Proteomes" id="UP000277094"/>
    </source>
</evidence>
<reference evidence="1 2" key="1">
    <citation type="submission" date="2018-11" db="EMBL/GenBank/DDBJ databases">
        <authorList>
            <person name="Li F."/>
        </authorList>
    </citation>
    <scope>NUCLEOTIDE SEQUENCE [LARGE SCALE GENOMIC DNA]</scope>
    <source>
        <strain evidence="1 2">KIS18-7</strain>
    </source>
</reference>
<evidence type="ECO:0000313" key="1">
    <source>
        <dbReference type="EMBL" id="RNL79621.1"/>
    </source>
</evidence>
<comment type="caution">
    <text evidence="1">The sequence shown here is derived from an EMBL/GenBank/DDBJ whole genome shotgun (WGS) entry which is preliminary data.</text>
</comment>
<gene>
    <name evidence="1" type="ORF">EFL95_11670</name>
</gene>
<organism evidence="1 2">
    <name type="scientific">Nocardioides marmorisolisilvae</name>
    <dbReference type="NCBI Taxonomy" id="1542737"/>
    <lineage>
        <taxon>Bacteria</taxon>
        <taxon>Bacillati</taxon>
        <taxon>Actinomycetota</taxon>
        <taxon>Actinomycetes</taxon>
        <taxon>Propionibacteriales</taxon>
        <taxon>Nocardioidaceae</taxon>
        <taxon>Nocardioides</taxon>
    </lineage>
</organism>
<name>A0A3N0DVN5_9ACTN</name>
<keyword evidence="2" id="KW-1185">Reference proteome</keyword>
<dbReference type="Pfam" id="PF06999">
    <property type="entry name" value="Suc_Fer-like"/>
    <property type="match status" value="1"/>
</dbReference>
<proteinExistence type="predicted"/>
<dbReference type="RefSeq" id="WP_123234124.1">
    <property type="nucleotide sequence ID" value="NZ_RJSG01000002.1"/>
</dbReference>
<dbReference type="Proteomes" id="UP000277094">
    <property type="component" value="Unassembled WGS sequence"/>
</dbReference>
<dbReference type="InterPro" id="IPR009737">
    <property type="entry name" value="Aim32/Apd1-like"/>
</dbReference>